<feature type="compositionally biased region" description="Acidic residues" evidence="1">
    <location>
        <begin position="266"/>
        <end position="277"/>
    </location>
</feature>
<evidence type="ECO:0000313" key="3">
    <source>
        <dbReference type="Proteomes" id="UP000225277"/>
    </source>
</evidence>
<dbReference type="GeneID" id="35604516"/>
<name>A0A2D3VHL9_9PEZI</name>
<sequence length="491" mass="55324">MSDPTFLERARAWKFPDWATLIKLDEELLDAWDLDDLVVRAEYKELLSRADEIPLLCQAQYHICLSAVDPYPGARMKRLYQAQSLLRNPNIYAECSHVWDMRGNNDIPDLREAVDDLIAENVESVAERKLEGTRRLEAVGKAKGSKYLEQAWGAFKISQQECDRDKEEQQLKVSWCALEKHEEQGDADDMDNDSGVHTLRALLDAAVNHLAVTDRDSADKVPLRNTGPQPTDSVASKGRKSRSISFPDDPVSEVRLYEVESLYQSSEDEQDDSESCADLDSNVSSRLDSESGSDEEDEDEDEDEDGEFGPWDHQPSMKERSPFRTHPSHLPMSDIGVELSSVRSQCAHLATAAGEAAAASPVNTIYEHPPTQAASPVHPIDEHTPTETTPLTPSDAPEERSTTDRKHGLLSCVRGMMSRFAKSFATRAHVKSKRYRSRHHFKIDRSKAFRRANIHDNGECRTKTHFFRRYAAYDRRISVLGGANHGFGMIL</sequence>
<dbReference type="AlphaFoldDB" id="A0A2D3VHL9"/>
<gene>
    <name evidence="2" type="ORF">RCC_09445</name>
</gene>
<proteinExistence type="predicted"/>
<organism evidence="2 3">
    <name type="scientific">Ramularia collo-cygni</name>
    <dbReference type="NCBI Taxonomy" id="112498"/>
    <lineage>
        <taxon>Eukaryota</taxon>
        <taxon>Fungi</taxon>
        <taxon>Dikarya</taxon>
        <taxon>Ascomycota</taxon>
        <taxon>Pezizomycotina</taxon>
        <taxon>Dothideomycetes</taxon>
        <taxon>Dothideomycetidae</taxon>
        <taxon>Mycosphaerellales</taxon>
        <taxon>Mycosphaerellaceae</taxon>
        <taxon>Ramularia</taxon>
    </lineage>
</organism>
<feature type="region of interest" description="Disordered" evidence="1">
    <location>
        <begin position="217"/>
        <end position="251"/>
    </location>
</feature>
<keyword evidence="3" id="KW-1185">Reference proteome</keyword>
<feature type="compositionally biased region" description="Acidic residues" evidence="1">
    <location>
        <begin position="291"/>
        <end position="307"/>
    </location>
</feature>
<evidence type="ECO:0000313" key="2">
    <source>
        <dbReference type="EMBL" id="CZT23731.1"/>
    </source>
</evidence>
<dbReference type="RefSeq" id="XP_023630455.1">
    <property type="nucleotide sequence ID" value="XM_023774687.1"/>
</dbReference>
<dbReference type="Proteomes" id="UP000225277">
    <property type="component" value="Unassembled WGS sequence"/>
</dbReference>
<accession>A0A2D3VHL9</accession>
<dbReference type="EMBL" id="FJUY01000018">
    <property type="protein sequence ID" value="CZT23731.1"/>
    <property type="molecule type" value="Genomic_DNA"/>
</dbReference>
<feature type="region of interest" description="Disordered" evidence="1">
    <location>
        <begin position="263"/>
        <end position="332"/>
    </location>
</feature>
<protein>
    <submittedName>
        <fullName evidence="2">Uncharacterized protein</fullName>
    </submittedName>
</protein>
<evidence type="ECO:0000256" key="1">
    <source>
        <dbReference type="SAM" id="MobiDB-lite"/>
    </source>
</evidence>
<reference evidence="2 3" key="1">
    <citation type="submission" date="2016-03" db="EMBL/GenBank/DDBJ databases">
        <authorList>
            <person name="Ploux O."/>
        </authorList>
    </citation>
    <scope>NUCLEOTIDE SEQUENCE [LARGE SCALE GENOMIC DNA]</scope>
    <source>
        <strain evidence="2 3">URUG2</strain>
    </source>
</reference>
<feature type="region of interest" description="Disordered" evidence="1">
    <location>
        <begin position="366"/>
        <end position="405"/>
    </location>
</feature>